<accession>A0A2R8B2C2</accession>
<feature type="transmembrane region" description="Helical" evidence="1">
    <location>
        <begin position="190"/>
        <end position="209"/>
    </location>
</feature>
<dbReference type="EMBL" id="OMOQ01000001">
    <property type="protein sequence ID" value="SPH16695.1"/>
    <property type="molecule type" value="Genomic_DNA"/>
</dbReference>
<dbReference type="InterPro" id="IPR037185">
    <property type="entry name" value="EmrE-like"/>
</dbReference>
<dbReference type="Proteomes" id="UP000244924">
    <property type="component" value="Unassembled WGS sequence"/>
</dbReference>
<keyword evidence="1" id="KW-1133">Transmembrane helix</keyword>
<feature type="domain" description="EamA" evidence="2">
    <location>
        <begin position="17"/>
        <end position="150"/>
    </location>
</feature>
<feature type="transmembrane region" description="Helical" evidence="1">
    <location>
        <begin position="12"/>
        <end position="29"/>
    </location>
</feature>
<reference evidence="3 4" key="1">
    <citation type="submission" date="2018-03" db="EMBL/GenBank/DDBJ databases">
        <authorList>
            <person name="Keele B.F."/>
        </authorList>
    </citation>
    <scope>NUCLEOTIDE SEQUENCE [LARGE SCALE GENOMIC DNA]</scope>
    <source>
        <strain evidence="3 4">CECT 8626</strain>
    </source>
</reference>
<dbReference type="RefSeq" id="WP_245890675.1">
    <property type="nucleotide sequence ID" value="NZ_OMOQ01000001.1"/>
</dbReference>
<evidence type="ECO:0000259" key="2">
    <source>
        <dbReference type="Pfam" id="PF00892"/>
    </source>
</evidence>
<feature type="transmembrane region" description="Helical" evidence="1">
    <location>
        <begin position="159"/>
        <end position="178"/>
    </location>
</feature>
<name>A0A2R8B2C2_9RHOB</name>
<sequence length="327" mass="34996">MSFVETDVARQGRNRAIGIFCALGGAFLFSANDVLIKLLSSGYALHQVVLIRSLIALGVLLALIVPLQGGIAALRTRRIGMHVLRGLCVVIANMTFFTALAAMPLVDAVAIFFVSPLLITAFSVLILGESVGARRWGSVIIGLLGVVIMLRPGTDAFRLAALLPLIAATGYAMLQILTRKIGGTESATAMTFYILLTFIAVSGAMGLFFGDGRFAGSGHASIEFLFRAWIWPEPRDWLTFVALGFASAFAGVLISQAYRVGEAAVIAPFEYVAMPLAVFWGVVAFGEWPDTIAWAGTTLIVGGGIYMFVREALANRRIAARRPPPVR</sequence>
<keyword evidence="4" id="KW-1185">Reference proteome</keyword>
<organism evidence="3 4">
    <name type="scientific">Albidovulum aquaemixtae</name>
    <dbReference type="NCBI Taxonomy" id="1542388"/>
    <lineage>
        <taxon>Bacteria</taxon>
        <taxon>Pseudomonadati</taxon>
        <taxon>Pseudomonadota</taxon>
        <taxon>Alphaproteobacteria</taxon>
        <taxon>Rhodobacterales</taxon>
        <taxon>Paracoccaceae</taxon>
        <taxon>Albidovulum</taxon>
    </lineage>
</organism>
<keyword evidence="1" id="KW-0472">Membrane</keyword>
<gene>
    <name evidence="3" type="primary">ribN_1</name>
    <name evidence="3" type="ORF">DEA8626_00206</name>
</gene>
<dbReference type="PANTHER" id="PTHR22911">
    <property type="entry name" value="ACYL-MALONYL CONDENSING ENZYME-RELATED"/>
    <property type="match status" value="1"/>
</dbReference>
<proteinExistence type="predicted"/>
<evidence type="ECO:0000313" key="4">
    <source>
        <dbReference type="Proteomes" id="UP000244924"/>
    </source>
</evidence>
<dbReference type="Pfam" id="PF00892">
    <property type="entry name" value="EamA"/>
    <property type="match status" value="1"/>
</dbReference>
<feature type="transmembrane region" description="Helical" evidence="1">
    <location>
        <begin position="291"/>
        <end position="309"/>
    </location>
</feature>
<dbReference type="PANTHER" id="PTHR22911:SF103">
    <property type="entry name" value="BLR2811 PROTEIN"/>
    <property type="match status" value="1"/>
</dbReference>
<protein>
    <submittedName>
        <fullName evidence="3">Riboflavin transporter</fullName>
    </submittedName>
</protein>
<feature type="transmembrane region" description="Helical" evidence="1">
    <location>
        <begin position="83"/>
        <end position="103"/>
    </location>
</feature>
<evidence type="ECO:0000256" key="1">
    <source>
        <dbReference type="SAM" id="Phobius"/>
    </source>
</evidence>
<dbReference type="InterPro" id="IPR000620">
    <property type="entry name" value="EamA_dom"/>
</dbReference>
<feature type="transmembrane region" description="Helical" evidence="1">
    <location>
        <begin position="109"/>
        <end position="128"/>
    </location>
</feature>
<evidence type="ECO:0000313" key="3">
    <source>
        <dbReference type="EMBL" id="SPH16695.1"/>
    </source>
</evidence>
<keyword evidence="1" id="KW-0812">Transmembrane</keyword>
<feature type="transmembrane region" description="Helical" evidence="1">
    <location>
        <begin position="265"/>
        <end position="285"/>
    </location>
</feature>
<dbReference type="AlphaFoldDB" id="A0A2R8B2C2"/>
<dbReference type="GO" id="GO:0016020">
    <property type="term" value="C:membrane"/>
    <property type="evidence" value="ECO:0007669"/>
    <property type="project" value="InterPro"/>
</dbReference>
<feature type="transmembrane region" description="Helical" evidence="1">
    <location>
        <begin position="49"/>
        <end position="71"/>
    </location>
</feature>
<dbReference type="SUPFAM" id="SSF103481">
    <property type="entry name" value="Multidrug resistance efflux transporter EmrE"/>
    <property type="match status" value="2"/>
</dbReference>
<feature type="transmembrane region" description="Helical" evidence="1">
    <location>
        <begin position="237"/>
        <end position="258"/>
    </location>
</feature>
<feature type="transmembrane region" description="Helical" evidence="1">
    <location>
        <begin position="135"/>
        <end position="153"/>
    </location>
</feature>